<feature type="transmembrane region" description="Helical" evidence="3">
    <location>
        <begin position="278"/>
        <end position="301"/>
    </location>
</feature>
<keyword evidence="3" id="KW-0812">Transmembrane</keyword>
<dbReference type="Gene3D" id="1.20.1250.20">
    <property type="entry name" value="MFS general substrate transporter like domains"/>
    <property type="match status" value="1"/>
</dbReference>
<dbReference type="CDD" id="cd06174">
    <property type="entry name" value="MFS"/>
    <property type="match status" value="1"/>
</dbReference>
<feature type="transmembrane region" description="Helical" evidence="3">
    <location>
        <begin position="126"/>
        <end position="143"/>
    </location>
</feature>
<protein>
    <submittedName>
        <fullName evidence="4">Solute carrier family 43 member 3-like</fullName>
    </submittedName>
</protein>
<organism evidence="4 5">
    <name type="scientific">Xyrichtys novacula</name>
    <name type="common">Pearly razorfish</name>
    <name type="synonym">Hemipteronotus novacula</name>
    <dbReference type="NCBI Taxonomy" id="13765"/>
    <lineage>
        <taxon>Eukaryota</taxon>
        <taxon>Metazoa</taxon>
        <taxon>Chordata</taxon>
        <taxon>Craniata</taxon>
        <taxon>Vertebrata</taxon>
        <taxon>Euteleostomi</taxon>
        <taxon>Actinopterygii</taxon>
        <taxon>Neopterygii</taxon>
        <taxon>Teleostei</taxon>
        <taxon>Neoteleostei</taxon>
        <taxon>Acanthomorphata</taxon>
        <taxon>Eupercaria</taxon>
        <taxon>Labriformes</taxon>
        <taxon>Labridae</taxon>
        <taxon>Xyrichtys</taxon>
    </lineage>
</organism>
<feature type="transmembrane region" description="Helical" evidence="3">
    <location>
        <begin position="71"/>
        <end position="94"/>
    </location>
</feature>
<feature type="transmembrane region" description="Helical" evidence="3">
    <location>
        <begin position="101"/>
        <end position="120"/>
    </location>
</feature>
<dbReference type="InterPro" id="IPR011701">
    <property type="entry name" value="MFS"/>
</dbReference>
<feature type="region of interest" description="Disordered" evidence="2">
    <location>
        <begin position="234"/>
        <end position="264"/>
    </location>
</feature>
<accession>A0AAV1EVW4</accession>
<evidence type="ECO:0000256" key="1">
    <source>
        <dbReference type="ARBA" id="ARBA00004141"/>
    </source>
</evidence>
<evidence type="ECO:0000313" key="5">
    <source>
        <dbReference type="Proteomes" id="UP001178508"/>
    </source>
</evidence>
<dbReference type="PANTHER" id="PTHR20765:SF1">
    <property type="entry name" value="EQUILIBRATIVE NUCLEOBASE TRANSPORTER 1"/>
    <property type="match status" value="1"/>
</dbReference>
<feature type="transmembrane region" description="Helical" evidence="3">
    <location>
        <begin position="430"/>
        <end position="449"/>
    </location>
</feature>
<evidence type="ECO:0000313" key="4">
    <source>
        <dbReference type="EMBL" id="CAJ1052956.1"/>
    </source>
</evidence>
<dbReference type="InterPro" id="IPR036259">
    <property type="entry name" value="MFS_trans_sf"/>
</dbReference>
<dbReference type="GO" id="GO:0016020">
    <property type="term" value="C:membrane"/>
    <property type="evidence" value="ECO:0007669"/>
    <property type="project" value="UniProtKB-SubCell"/>
</dbReference>
<reference evidence="4" key="1">
    <citation type="submission" date="2023-08" db="EMBL/GenBank/DDBJ databases">
        <authorList>
            <person name="Alioto T."/>
            <person name="Alioto T."/>
            <person name="Gomez Garrido J."/>
        </authorList>
    </citation>
    <scope>NUCLEOTIDE SEQUENCE</scope>
</reference>
<gene>
    <name evidence="4" type="ORF">XNOV1_A020093</name>
</gene>
<dbReference type="Pfam" id="PF07690">
    <property type="entry name" value="MFS_1"/>
    <property type="match status" value="1"/>
</dbReference>
<evidence type="ECO:0000256" key="3">
    <source>
        <dbReference type="SAM" id="Phobius"/>
    </source>
</evidence>
<keyword evidence="3" id="KW-1133">Transmembrane helix</keyword>
<name>A0AAV1EVW4_XYRNO</name>
<dbReference type="EMBL" id="OY660866">
    <property type="protein sequence ID" value="CAJ1052956.1"/>
    <property type="molecule type" value="Genomic_DNA"/>
</dbReference>
<dbReference type="PANTHER" id="PTHR20765">
    <property type="entry name" value="SOLUTE CARRIER FAMILY 43 MEMBER 3-RELATED"/>
    <property type="match status" value="1"/>
</dbReference>
<dbReference type="GO" id="GO:0022857">
    <property type="term" value="F:transmembrane transporter activity"/>
    <property type="evidence" value="ECO:0007669"/>
    <property type="project" value="InterPro"/>
</dbReference>
<feature type="transmembrane region" description="Helical" evidence="3">
    <location>
        <begin position="190"/>
        <end position="208"/>
    </location>
</feature>
<comment type="subcellular location">
    <subcellularLocation>
        <location evidence="1">Membrane</location>
        <topology evidence="1">Multi-pass membrane protein</topology>
    </subcellularLocation>
</comment>
<feature type="compositionally biased region" description="Basic and acidic residues" evidence="2">
    <location>
        <begin position="234"/>
        <end position="250"/>
    </location>
</feature>
<dbReference type="Proteomes" id="UP001178508">
    <property type="component" value="Chromosome 3"/>
</dbReference>
<feature type="transmembrane region" description="Helical" evidence="3">
    <location>
        <begin position="155"/>
        <end position="178"/>
    </location>
</feature>
<keyword evidence="5" id="KW-1185">Reference proteome</keyword>
<dbReference type="InterPro" id="IPR027197">
    <property type="entry name" value="SLC43A3"/>
</dbReference>
<feature type="transmembrane region" description="Helical" evidence="3">
    <location>
        <begin position="461"/>
        <end position="481"/>
    </location>
</feature>
<proteinExistence type="predicted"/>
<feature type="transmembrane region" description="Helical" evidence="3">
    <location>
        <begin position="396"/>
        <end position="418"/>
    </location>
</feature>
<dbReference type="SUPFAM" id="SSF103473">
    <property type="entry name" value="MFS general substrate transporter"/>
    <property type="match status" value="1"/>
</dbReference>
<feature type="transmembrane region" description="Helical" evidence="3">
    <location>
        <begin position="368"/>
        <end position="390"/>
    </location>
</feature>
<evidence type="ECO:0000256" key="2">
    <source>
        <dbReference type="SAM" id="MobiDB-lite"/>
    </source>
</evidence>
<sequence length="500" mass="56559">MPRFQREAKLQHWFTLLSGLVESMLFSGMGYGWASLVFVLKVDGYFSGYCVNTTRDNDHAVYADCTGQDELFSLIMCVALITNTIIRFPVGCIFDRFGTTVTRLISILLYTTGTLFIALLKDETSLLLFPAISCIIISGMVLHTTNVQVGNLFHLFRSTIITMYNGAFDSSAAVFLVVKLLHERGVSLHSSFLFLTSCSIILLLRTIFLMPRGHIPYPLPETYTYGVKCSRTNRDKGKKATEEIKKEENMRIQNDLQGEETKLGDDSSKEEASFQSCVMSWLFLWHLVWVVIILFCQFIFLSNVNPMLSRLANNDQTLVSHYTNAFALTQLCSVLFAPVNGLIMDRHKKKPLATGETRREADLRSSRLSLFLTSLQCFLFCVCFTCPVLPLQYFTFVLQVVNSSFFYGGHQAFVSIAFPMSHFGKMSGIAMSLSALGLLLQVPILHFIQHQLHGDPFYVNLGVTLVSLLAFIHPIHVSLYCRKLSRQRTRIYQEVDNKCS</sequence>
<feature type="transmembrane region" description="Helical" evidence="3">
    <location>
        <begin position="321"/>
        <end position="343"/>
    </location>
</feature>
<dbReference type="AlphaFoldDB" id="A0AAV1EVW4"/>
<keyword evidence="3" id="KW-0472">Membrane</keyword>
<feature type="transmembrane region" description="Helical" evidence="3">
    <location>
        <begin position="12"/>
        <end position="34"/>
    </location>
</feature>